<dbReference type="InterPro" id="IPR050121">
    <property type="entry name" value="Cytochrome_P450_monoxygenase"/>
</dbReference>
<comment type="similarity">
    <text evidence="3">Belongs to the cytochrome P450 family.</text>
</comment>
<evidence type="ECO:0000313" key="10">
    <source>
        <dbReference type="EMBL" id="KAJ3485844.1"/>
    </source>
</evidence>
<keyword evidence="5" id="KW-0479">Metal-binding</keyword>
<feature type="compositionally biased region" description="Polar residues" evidence="9">
    <location>
        <begin position="538"/>
        <end position="548"/>
    </location>
</feature>
<dbReference type="PRINTS" id="PR00385">
    <property type="entry name" value="P450"/>
</dbReference>
<evidence type="ECO:0000256" key="2">
    <source>
        <dbReference type="ARBA" id="ARBA00005179"/>
    </source>
</evidence>
<dbReference type="Proteomes" id="UP001212997">
    <property type="component" value="Unassembled WGS sequence"/>
</dbReference>
<gene>
    <name evidence="10" type="ORF">NLI96_g4675</name>
</gene>
<dbReference type="InterPro" id="IPR036396">
    <property type="entry name" value="Cyt_P450_sf"/>
</dbReference>
<evidence type="ECO:0000313" key="11">
    <source>
        <dbReference type="Proteomes" id="UP001212997"/>
    </source>
</evidence>
<proteinExistence type="inferred from homology"/>
<comment type="cofactor">
    <cofactor evidence="1">
        <name>heme</name>
        <dbReference type="ChEBI" id="CHEBI:30413"/>
    </cofactor>
</comment>
<accession>A0AAD5V6P9</accession>
<keyword evidence="4" id="KW-0349">Heme</keyword>
<dbReference type="Gene3D" id="1.10.630.10">
    <property type="entry name" value="Cytochrome P450"/>
    <property type="match status" value="1"/>
</dbReference>
<evidence type="ECO:0000256" key="3">
    <source>
        <dbReference type="ARBA" id="ARBA00010617"/>
    </source>
</evidence>
<keyword evidence="6" id="KW-0560">Oxidoreductase</keyword>
<evidence type="ECO:0000256" key="4">
    <source>
        <dbReference type="ARBA" id="ARBA00022617"/>
    </source>
</evidence>
<evidence type="ECO:0000256" key="8">
    <source>
        <dbReference type="ARBA" id="ARBA00023033"/>
    </source>
</evidence>
<dbReference type="EMBL" id="JANAWD010000140">
    <property type="protein sequence ID" value="KAJ3485844.1"/>
    <property type="molecule type" value="Genomic_DNA"/>
</dbReference>
<comment type="pathway">
    <text evidence="2">Secondary metabolite biosynthesis.</text>
</comment>
<name>A0AAD5V6P9_9APHY</name>
<dbReference type="Pfam" id="PF00067">
    <property type="entry name" value="p450"/>
    <property type="match status" value="1"/>
</dbReference>
<evidence type="ECO:0000256" key="1">
    <source>
        <dbReference type="ARBA" id="ARBA00001971"/>
    </source>
</evidence>
<keyword evidence="7" id="KW-0408">Iron</keyword>
<feature type="region of interest" description="Disordered" evidence="9">
    <location>
        <begin position="211"/>
        <end position="235"/>
    </location>
</feature>
<keyword evidence="11" id="KW-1185">Reference proteome</keyword>
<evidence type="ECO:0000256" key="7">
    <source>
        <dbReference type="ARBA" id="ARBA00023004"/>
    </source>
</evidence>
<organism evidence="10 11">
    <name type="scientific">Meripilus lineatus</name>
    <dbReference type="NCBI Taxonomy" id="2056292"/>
    <lineage>
        <taxon>Eukaryota</taxon>
        <taxon>Fungi</taxon>
        <taxon>Dikarya</taxon>
        <taxon>Basidiomycota</taxon>
        <taxon>Agaricomycotina</taxon>
        <taxon>Agaricomycetes</taxon>
        <taxon>Polyporales</taxon>
        <taxon>Meripilaceae</taxon>
        <taxon>Meripilus</taxon>
    </lineage>
</organism>
<dbReference type="GO" id="GO:0016705">
    <property type="term" value="F:oxidoreductase activity, acting on paired donors, with incorporation or reduction of molecular oxygen"/>
    <property type="evidence" value="ECO:0007669"/>
    <property type="project" value="InterPro"/>
</dbReference>
<dbReference type="GO" id="GO:0020037">
    <property type="term" value="F:heme binding"/>
    <property type="evidence" value="ECO:0007669"/>
    <property type="project" value="InterPro"/>
</dbReference>
<keyword evidence="8" id="KW-0503">Monooxygenase</keyword>
<feature type="region of interest" description="Disordered" evidence="9">
    <location>
        <begin position="498"/>
        <end position="548"/>
    </location>
</feature>
<sequence>MEVARKIVQMIPNPFAAFVPSKSVPSLHERERVGRRLAGDASGNSSAVGAAPGEGFRTIRSRGLKGDVEDVKVPPLERIVVPLNGGVADPEGMDGTKVDVLAWFARATLDVIGEAGFGYSFNSLVAASPRTSASDSCEDGSNKGTHSEDELARAFGIIFNTARQFRALTILQVWFPFLRRFRTNNAVEDEATATMRRIGLGLIEEKKREVMASPDQRPLKKSAKSSEDEDELDERTKGRDLLSVLIRSNISSDPSQRLSVEEILCQISTFIGAGHETTASALTWTFYALARDPGLQARLRRELHSIPLPTSTNPVTTPTSSESPLPFPDDTTIHHILSNTLLDNIIRESLRLYTPVSSTMRVASHDDVIPLSPHNLVRDKNGEWKNGITIRKGDIITVPISEINRCEDLWGERGREFWVGRWECDEGGMVGGKRVKGIVPGLWGGLMTFLNGNPINGLRACIGYRFALNDVVTRPCVKSEPHAGNQMPLYMRLVDRDSKPLHVSSPPPSSSPSSPSSPSAASRTSSTSSLSIPIPFTRESTTSSGVHI</sequence>
<evidence type="ECO:0008006" key="12">
    <source>
        <dbReference type="Google" id="ProtNLM"/>
    </source>
</evidence>
<dbReference type="PANTHER" id="PTHR24305">
    <property type="entry name" value="CYTOCHROME P450"/>
    <property type="match status" value="1"/>
</dbReference>
<comment type="caution">
    <text evidence="10">The sequence shown here is derived from an EMBL/GenBank/DDBJ whole genome shotgun (WGS) entry which is preliminary data.</text>
</comment>
<dbReference type="PANTHER" id="PTHR24305:SF166">
    <property type="entry name" value="CYTOCHROME P450 12A4, MITOCHONDRIAL-RELATED"/>
    <property type="match status" value="1"/>
</dbReference>
<dbReference type="GO" id="GO:0004497">
    <property type="term" value="F:monooxygenase activity"/>
    <property type="evidence" value="ECO:0007669"/>
    <property type="project" value="UniProtKB-KW"/>
</dbReference>
<dbReference type="SUPFAM" id="SSF48264">
    <property type="entry name" value="Cytochrome P450"/>
    <property type="match status" value="1"/>
</dbReference>
<evidence type="ECO:0000256" key="6">
    <source>
        <dbReference type="ARBA" id="ARBA00023002"/>
    </source>
</evidence>
<reference evidence="10" key="1">
    <citation type="submission" date="2022-07" db="EMBL/GenBank/DDBJ databases">
        <title>Genome Sequence of Physisporinus lineatus.</title>
        <authorList>
            <person name="Buettner E."/>
        </authorList>
    </citation>
    <scope>NUCLEOTIDE SEQUENCE</scope>
    <source>
        <strain evidence="10">VT162</strain>
    </source>
</reference>
<feature type="compositionally biased region" description="Low complexity" evidence="9">
    <location>
        <begin position="307"/>
        <end position="324"/>
    </location>
</feature>
<evidence type="ECO:0000256" key="9">
    <source>
        <dbReference type="SAM" id="MobiDB-lite"/>
    </source>
</evidence>
<feature type="region of interest" description="Disordered" evidence="9">
    <location>
        <begin position="307"/>
        <end position="326"/>
    </location>
</feature>
<dbReference type="GO" id="GO:0005506">
    <property type="term" value="F:iron ion binding"/>
    <property type="evidence" value="ECO:0007669"/>
    <property type="project" value="InterPro"/>
</dbReference>
<dbReference type="InterPro" id="IPR001128">
    <property type="entry name" value="Cyt_P450"/>
</dbReference>
<feature type="compositionally biased region" description="Low complexity" evidence="9">
    <location>
        <begin position="511"/>
        <end position="535"/>
    </location>
</feature>
<dbReference type="AlphaFoldDB" id="A0AAD5V6P9"/>
<protein>
    <recommendedName>
        <fullName evidence="12">Cytochrome P450</fullName>
    </recommendedName>
</protein>
<evidence type="ECO:0000256" key="5">
    <source>
        <dbReference type="ARBA" id="ARBA00022723"/>
    </source>
</evidence>